<organism evidence="12 13">
    <name type="scientific">Actinophytocola oryzae</name>
    <dbReference type="NCBI Taxonomy" id="502181"/>
    <lineage>
        <taxon>Bacteria</taxon>
        <taxon>Bacillati</taxon>
        <taxon>Actinomycetota</taxon>
        <taxon>Actinomycetes</taxon>
        <taxon>Pseudonocardiales</taxon>
        <taxon>Pseudonocardiaceae</taxon>
    </lineage>
</organism>
<dbReference type="PROSITE" id="PS50082">
    <property type="entry name" value="WD_REPEATS_2"/>
    <property type="match status" value="7"/>
</dbReference>
<dbReference type="InterPro" id="IPR017441">
    <property type="entry name" value="Protein_kinase_ATP_BS"/>
</dbReference>
<feature type="repeat" description="WD" evidence="9">
    <location>
        <begin position="1083"/>
        <end position="1114"/>
    </location>
</feature>
<dbReference type="EC" id="2.7.11.1" evidence="1"/>
<dbReference type="Gene3D" id="3.30.200.20">
    <property type="entry name" value="Phosphorylase Kinase, domain 1"/>
    <property type="match status" value="1"/>
</dbReference>
<dbReference type="SMART" id="SM00220">
    <property type="entry name" value="S_TKc"/>
    <property type="match status" value="1"/>
</dbReference>
<dbReference type="InterPro" id="IPR020472">
    <property type="entry name" value="WD40_PAC1"/>
</dbReference>
<dbReference type="Pfam" id="PF00069">
    <property type="entry name" value="Pkinase"/>
    <property type="match status" value="1"/>
</dbReference>
<dbReference type="InterPro" id="IPR049052">
    <property type="entry name" value="nSTAND1"/>
</dbReference>
<keyword evidence="3 9" id="KW-0853">WD repeat</keyword>
<dbReference type="PANTHER" id="PTHR44019">
    <property type="entry name" value="WD REPEAT-CONTAINING PROTEIN 55"/>
    <property type="match status" value="1"/>
</dbReference>
<evidence type="ECO:0000256" key="1">
    <source>
        <dbReference type="ARBA" id="ARBA00012513"/>
    </source>
</evidence>
<dbReference type="InterPro" id="IPR027417">
    <property type="entry name" value="P-loop_NTPase"/>
</dbReference>
<dbReference type="SUPFAM" id="SSF50998">
    <property type="entry name" value="Quinoprotein alcohol dehydrogenase-like"/>
    <property type="match status" value="1"/>
</dbReference>
<feature type="repeat" description="WD" evidence="9">
    <location>
        <begin position="957"/>
        <end position="998"/>
    </location>
</feature>
<feature type="domain" description="Protein kinase" evidence="11">
    <location>
        <begin position="10"/>
        <end position="274"/>
    </location>
</feature>
<dbReference type="InterPro" id="IPR019775">
    <property type="entry name" value="WD40_repeat_CS"/>
</dbReference>
<feature type="repeat" description="WD" evidence="9">
    <location>
        <begin position="1334"/>
        <end position="1375"/>
    </location>
</feature>
<evidence type="ECO:0000256" key="9">
    <source>
        <dbReference type="PROSITE-ProRule" id="PRU00221"/>
    </source>
</evidence>
<feature type="binding site" evidence="10">
    <location>
        <position position="39"/>
    </location>
    <ligand>
        <name>ATP</name>
        <dbReference type="ChEBI" id="CHEBI:30616"/>
    </ligand>
</feature>
<evidence type="ECO:0000256" key="8">
    <source>
        <dbReference type="ARBA" id="ARBA00022840"/>
    </source>
</evidence>
<dbReference type="Pfam" id="PF20703">
    <property type="entry name" value="nSTAND1"/>
    <property type="match status" value="1"/>
</dbReference>
<keyword evidence="8 10" id="KW-0067">ATP-binding</keyword>
<keyword evidence="4" id="KW-0808">Transferase</keyword>
<name>A0A4R7VXZ6_9PSEU</name>
<evidence type="ECO:0000259" key="11">
    <source>
        <dbReference type="PROSITE" id="PS50011"/>
    </source>
</evidence>
<dbReference type="SUPFAM" id="SSF50978">
    <property type="entry name" value="WD40 repeat-like"/>
    <property type="match status" value="1"/>
</dbReference>
<dbReference type="CDD" id="cd14014">
    <property type="entry name" value="STKc_PknB_like"/>
    <property type="match status" value="1"/>
</dbReference>
<protein>
    <recommendedName>
        <fullName evidence="1">non-specific serine/threonine protein kinase</fullName>
        <ecNumber evidence="1">2.7.11.1</ecNumber>
    </recommendedName>
</protein>
<dbReference type="PROSITE" id="PS00107">
    <property type="entry name" value="PROTEIN_KINASE_ATP"/>
    <property type="match status" value="1"/>
</dbReference>
<dbReference type="PROSITE" id="PS00678">
    <property type="entry name" value="WD_REPEATS_1"/>
    <property type="match status" value="2"/>
</dbReference>
<feature type="repeat" description="WD" evidence="9">
    <location>
        <begin position="834"/>
        <end position="869"/>
    </location>
</feature>
<evidence type="ECO:0000313" key="12">
    <source>
        <dbReference type="EMBL" id="TDV54934.1"/>
    </source>
</evidence>
<dbReference type="SMART" id="SM00320">
    <property type="entry name" value="WD40"/>
    <property type="match status" value="11"/>
</dbReference>
<dbReference type="SUPFAM" id="SSF52540">
    <property type="entry name" value="P-loop containing nucleoside triphosphate hydrolases"/>
    <property type="match status" value="1"/>
</dbReference>
<dbReference type="SUPFAM" id="SSF56112">
    <property type="entry name" value="Protein kinase-like (PK-like)"/>
    <property type="match status" value="1"/>
</dbReference>
<dbReference type="GO" id="GO:0005524">
    <property type="term" value="F:ATP binding"/>
    <property type="evidence" value="ECO:0007669"/>
    <property type="project" value="UniProtKB-UniRule"/>
</dbReference>
<evidence type="ECO:0000256" key="3">
    <source>
        <dbReference type="ARBA" id="ARBA00022574"/>
    </source>
</evidence>
<evidence type="ECO:0000256" key="2">
    <source>
        <dbReference type="ARBA" id="ARBA00022527"/>
    </source>
</evidence>
<dbReference type="InterPro" id="IPR015943">
    <property type="entry name" value="WD40/YVTN_repeat-like_dom_sf"/>
</dbReference>
<accession>A0A4R7VXZ6</accession>
<keyword evidence="13" id="KW-1185">Reference proteome</keyword>
<dbReference type="Proteomes" id="UP000294927">
    <property type="component" value="Unassembled WGS sequence"/>
</dbReference>
<dbReference type="InterPro" id="IPR001680">
    <property type="entry name" value="WD40_rpt"/>
</dbReference>
<feature type="repeat" description="WD" evidence="9">
    <location>
        <begin position="1248"/>
        <end position="1289"/>
    </location>
</feature>
<dbReference type="GO" id="GO:0004674">
    <property type="term" value="F:protein serine/threonine kinase activity"/>
    <property type="evidence" value="ECO:0007669"/>
    <property type="project" value="UniProtKB-KW"/>
</dbReference>
<dbReference type="PANTHER" id="PTHR44019:SF8">
    <property type="entry name" value="POC1 CENTRIOLAR PROTEIN HOMOLOG"/>
    <property type="match status" value="1"/>
</dbReference>
<gene>
    <name evidence="12" type="ORF">CLV71_103175</name>
</gene>
<evidence type="ECO:0000256" key="10">
    <source>
        <dbReference type="PROSITE-ProRule" id="PRU10141"/>
    </source>
</evidence>
<dbReference type="InterPro" id="IPR008271">
    <property type="entry name" value="Ser/Thr_kinase_AS"/>
</dbReference>
<dbReference type="Gene3D" id="1.10.510.10">
    <property type="entry name" value="Transferase(Phosphotransferase) domain 1"/>
    <property type="match status" value="1"/>
</dbReference>
<evidence type="ECO:0000256" key="6">
    <source>
        <dbReference type="ARBA" id="ARBA00022741"/>
    </source>
</evidence>
<feature type="repeat" description="WD" evidence="9">
    <location>
        <begin position="1040"/>
        <end position="1081"/>
    </location>
</feature>
<dbReference type="PROSITE" id="PS00108">
    <property type="entry name" value="PROTEIN_KINASE_ST"/>
    <property type="match status" value="1"/>
</dbReference>
<dbReference type="CDD" id="cd00200">
    <property type="entry name" value="WD40"/>
    <property type="match status" value="1"/>
</dbReference>
<feature type="repeat" description="WD" evidence="9">
    <location>
        <begin position="1291"/>
        <end position="1325"/>
    </location>
</feature>
<dbReference type="EMBL" id="SOCP01000003">
    <property type="protein sequence ID" value="TDV54934.1"/>
    <property type="molecule type" value="Genomic_DNA"/>
</dbReference>
<comment type="caution">
    <text evidence="12">The sequence shown here is derived from an EMBL/GenBank/DDBJ whole genome shotgun (WGS) entry which is preliminary data.</text>
</comment>
<proteinExistence type="predicted"/>
<keyword evidence="7 12" id="KW-0418">Kinase</keyword>
<dbReference type="InterPro" id="IPR011047">
    <property type="entry name" value="Quinoprotein_ADH-like_sf"/>
</dbReference>
<dbReference type="InterPro" id="IPR011009">
    <property type="entry name" value="Kinase-like_dom_sf"/>
</dbReference>
<evidence type="ECO:0000256" key="4">
    <source>
        <dbReference type="ARBA" id="ARBA00022679"/>
    </source>
</evidence>
<dbReference type="PROSITE" id="PS50011">
    <property type="entry name" value="PROTEIN_KINASE_DOM"/>
    <property type="match status" value="1"/>
</dbReference>
<evidence type="ECO:0000313" key="13">
    <source>
        <dbReference type="Proteomes" id="UP000294927"/>
    </source>
</evidence>
<keyword evidence="6 10" id="KW-0547">Nucleotide-binding</keyword>
<dbReference type="Gene3D" id="2.130.10.10">
    <property type="entry name" value="YVTN repeat-like/Quinoprotein amine dehydrogenase"/>
    <property type="match status" value="5"/>
</dbReference>
<dbReference type="FunFam" id="1.10.510.10:FF:000021">
    <property type="entry name" value="Serine/threonine protein kinase"/>
    <property type="match status" value="1"/>
</dbReference>
<sequence length="1443" mass="154419">MSVTLLAGRYRLEGLLGRGGMGEVYRAVDTSNGRTVAVKLLPASADQHHADRLRREAQVVAGLSDPHIVPVLDSGSDTTSGNGHQLYLAMRLVEGGDLRRVLSGGRIDPGRSVRILTQVAHALDTAHANGVVHRDVKPSNILLGDDDTAFLTDFGIARPLDPEVTRMTVTGGYVGSLDYIAPEQLRGLDVTGTADVYSLACVLYECLTGVVPFPGIDPAAKLAAQLNTTAPAPSVFDPRIPPALDLVVATGMDKDPRRRHATAGQLTAAAHAALAQPTQLTTPVLPTDPAVPGQQVIMRAIVSVAARRETPDEQEPAADLCPYPGLRSFGAGDAAWYHGRDAEITDLLVRLSGQLAAGGPIVVVGASGTGKSSLLVAGLFPALDQAAPTRWPRVVLTPGDRPVETLAARLAGVILVDPATLATTIRQDPTRFGQLCRAASDRAARDGGRLVIVVDQFEQLFTDGAPPDERVAFATALAHAWPALVILSVRADYVPDCIALTPLRTALDTPFVVGPLGVDELREVITRPAEQVGLVVEDGLVERLISDVGARDGVAENPLPRLAHALRATWQHRWGNVLTLRGYQMTGGVDRAVAVSADQLFGQLHPYHQATLRATLLRLVRVLPDGGIARRRAPRSELDERAVTALVDARLVSADDEGVRLSHDALLVAWPRLRAWVDAERQDLLLRQRLDEATANWAEGGRERGDLYRGTRLQAAQEWAATHVLTQPQQDFLKASERGQRRSTRRLRVVIAALAVLLVASLAASVVAYYQATVSRDRLADAESRRLATLAGKYLDTWPRQSQLLAVAAWRRAHTTEAREALLATQNQRLETVLHGHKGVVQAVAYSPDGRWLATGGVDRTVRLWDTSSHEGKVLFTAKDAVNAVAFSPDGKELAVGSTDENLYLVNARTGKVDLRIGHRAPVVAVAFSPDGRTVATSHGTPQLWSTATGRQIGGPFLGHTNIATSVEFTRDGTQLVSGGVDGTIRLWRVADQTLVRTIETGSACQFVAYDPVNDAVACRDGSAIGRWDLATGERLGEPLTGHNGTIGDLAFDPLGYVLASTSQDRTVRLWYLPTGQQIGEPMRASDDDTFGITFSPDGRTLAVANADGNIVLWRARLPVASGASTGDDVSRDGRRVAFSDSENGTVTVWDVASGKRAPGRDLRCASAGQPRFSPDGSHVAASCEDGLTIWTAGGRQVAKINISAFGLAYSPDGKTLAVGAGRGGDLDGGRLMLVDLSGPQPRTRQLWASDTDTLWSLAFSPDGGRLAGGTLKGDLLLWDVADGREIGKPLKGHIDAIDEVAFQPHGNLVATAGWDNTVRLWDVDRHAASGVPLVEHTDRATALSFSPDGTRLVSSGWDGVPIVWDVASHKVWATLEDQRSLQDVRFVDDRKLVGVGPNGVIDEWDVDPDAAMAGVCRRLSPQLTADQWRQYAPDVEYVAQCG</sequence>
<dbReference type="PROSITE" id="PS50294">
    <property type="entry name" value="WD_REPEATS_REGION"/>
    <property type="match status" value="6"/>
</dbReference>
<dbReference type="InterPro" id="IPR036322">
    <property type="entry name" value="WD40_repeat_dom_sf"/>
</dbReference>
<keyword evidence="2 12" id="KW-0723">Serine/threonine-protein kinase</keyword>
<keyword evidence="5" id="KW-0677">Repeat</keyword>
<evidence type="ECO:0000256" key="5">
    <source>
        <dbReference type="ARBA" id="ARBA00022737"/>
    </source>
</evidence>
<dbReference type="Pfam" id="PF00400">
    <property type="entry name" value="WD40"/>
    <property type="match status" value="9"/>
</dbReference>
<reference evidence="12 13" key="1">
    <citation type="submission" date="2019-03" db="EMBL/GenBank/DDBJ databases">
        <title>Genomic Encyclopedia of Archaeal and Bacterial Type Strains, Phase II (KMG-II): from individual species to whole genera.</title>
        <authorList>
            <person name="Goeker M."/>
        </authorList>
    </citation>
    <scope>NUCLEOTIDE SEQUENCE [LARGE SCALE GENOMIC DNA]</scope>
    <source>
        <strain evidence="12 13">DSM 45499</strain>
    </source>
</reference>
<dbReference type="InterPro" id="IPR050505">
    <property type="entry name" value="WDR55/POC1"/>
</dbReference>
<dbReference type="PRINTS" id="PR00320">
    <property type="entry name" value="GPROTEINBRPT"/>
</dbReference>
<evidence type="ECO:0000256" key="7">
    <source>
        <dbReference type="ARBA" id="ARBA00022777"/>
    </source>
</evidence>
<dbReference type="Gene3D" id="3.40.50.300">
    <property type="entry name" value="P-loop containing nucleotide triphosphate hydrolases"/>
    <property type="match status" value="1"/>
</dbReference>
<dbReference type="InterPro" id="IPR000719">
    <property type="entry name" value="Prot_kinase_dom"/>
</dbReference>